<dbReference type="InterPro" id="IPR011123">
    <property type="entry name" value="Y_Y_Y"/>
</dbReference>
<name>A0A4V2RWR6_9BACT</name>
<dbReference type="InterPro" id="IPR015943">
    <property type="entry name" value="WD40/YVTN_repeat-like_dom_sf"/>
</dbReference>
<comment type="caution">
    <text evidence="4">The sequence shown here is derived from an EMBL/GenBank/DDBJ whole genome shotgun (WGS) entry which is preliminary data.</text>
</comment>
<feature type="transmembrane region" description="Helical" evidence="2">
    <location>
        <begin position="748"/>
        <end position="768"/>
    </location>
</feature>
<keyword evidence="1" id="KW-0175">Coiled coil</keyword>
<evidence type="ECO:0000256" key="1">
    <source>
        <dbReference type="SAM" id="Coils"/>
    </source>
</evidence>
<evidence type="ECO:0000256" key="2">
    <source>
        <dbReference type="SAM" id="Phobius"/>
    </source>
</evidence>
<keyword evidence="2" id="KW-0812">Transmembrane</keyword>
<organism evidence="4 5">
    <name type="scientific">Natronoflexus pectinivorans</name>
    <dbReference type="NCBI Taxonomy" id="682526"/>
    <lineage>
        <taxon>Bacteria</taxon>
        <taxon>Pseudomonadati</taxon>
        <taxon>Bacteroidota</taxon>
        <taxon>Bacteroidia</taxon>
        <taxon>Marinilabiliales</taxon>
        <taxon>Marinilabiliaceae</taxon>
        <taxon>Natronoflexus</taxon>
    </lineage>
</organism>
<feature type="coiled-coil region" evidence="1">
    <location>
        <begin position="789"/>
        <end position="858"/>
    </location>
</feature>
<dbReference type="SUPFAM" id="SSF63829">
    <property type="entry name" value="Calcium-dependent phosphotriesterase"/>
    <property type="match status" value="1"/>
</dbReference>
<dbReference type="Gene3D" id="2.130.10.10">
    <property type="entry name" value="YVTN repeat-like/Quinoprotein amine dehydrogenase"/>
    <property type="match status" value="2"/>
</dbReference>
<reference evidence="4 5" key="1">
    <citation type="submission" date="2019-03" db="EMBL/GenBank/DDBJ databases">
        <title>Genomic Encyclopedia of Type Strains, Phase IV (KMG-IV): sequencing the most valuable type-strain genomes for metagenomic binning, comparative biology and taxonomic classification.</title>
        <authorList>
            <person name="Goeker M."/>
        </authorList>
    </citation>
    <scope>NUCLEOTIDE SEQUENCE [LARGE SCALE GENOMIC DNA]</scope>
    <source>
        <strain evidence="4 5">DSM 24179</strain>
    </source>
</reference>
<evidence type="ECO:0000313" key="4">
    <source>
        <dbReference type="EMBL" id="TCO09711.1"/>
    </source>
</evidence>
<sequence length="959" mass="110734">MKHRLIVNFILTSIIIAISTNSYDILGNPPITHFTRNDYKNASQFWDACQDQNGNVFFGNNNGILIFDGARWDHVKIPNHSGVRSLLATSDHRIFAGAFNEIGNIRHNSKGYYYESMMELIPAEYRNFGNLWGIHEINNTFIFRSFSYLFIYQEGRMAIIEADDQFQFGGICNDLLFVVDSNQLQIININTLQTEIVLSLSEINNEEILKILPTSQTTEIHLLTRQGSLYLVNLKFNNSSFIQKLATQTFQPPYISAVQSKNGKLFIGSLSHKMHSWIPNGEYYTPARHYSNLQDNTVLSIFESKEETIWALLDKGLDYFDPNSFLTNIFKGSSVYDVVIFENRMYLATNEGVFRSSEKQSNNSINQIQFKKVANTEGQAWSLQVVNGILLCGHDNGLYTISNGIAQKIPGFSGVWKLYPVVNSKNEYFVNLYNGMGLISIIDGEINPIEFQLPGFEESTRDILTDESHSYWVCHGYKGVYRIKTSSNNRRIVGVEHFSEQDGLPSTFNINAHWWNNQVVFTTNHGIYFFDKETNRFKRHEKLNALLGDDLNIRQIIDKDGISWCVIDDEIAFFKTEKMDSVIRDPFLSLKGTLNQSMECLVPYSNKGVLIGTSFGLYSFDIEKYEKTTTIQPGITISRLIFQIEDSLIIHHIPDPLNTITIPHKATNIQFFFNAPFIRDKATIQYSYWLEGQSHQWTNWQSEASVIYPHLKSGEYLFHVKGRSLSGEITNTAVISLLVEPVWYASRIFLIIWTLSGITVIYLIVLWVRIIVKKEKAKTQLEEKKHQRILEIELEKIKLEQERKEILKDKEQLESDVVEKSKDLANYTMFIAKKQELLIELQDELNNIRQQAKSDNIRSKILNLTRTISVNLNNQQQFKLFDSNLERVHKDLFDLIKSHYPDMSSKDLRLCAFIKMELTNKEMASVLNISVRGLETARYRLRKNYPEIDELIEKSKNMS</sequence>
<feature type="domain" description="Two component regulator three Y" evidence="3">
    <location>
        <begin position="683"/>
        <end position="728"/>
    </location>
</feature>
<dbReference type="EMBL" id="SLWK01000002">
    <property type="protein sequence ID" value="TCO09711.1"/>
    <property type="molecule type" value="Genomic_DNA"/>
</dbReference>
<evidence type="ECO:0000259" key="3">
    <source>
        <dbReference type="Pfam" id="PF07495"/>
    </source>
</evidence>
<proteinExistence type="predicted"/>
<dbReference type="AlphaFoldDB" id="A0A4V2RWR6"/>
<evidence type="ECO:0000313" key="5">
    <source>
        <dbReference type="Proteomes" id="UP000295221"/>
    </source>
</evidence>
<dbReference type="OrthoDB" id="1090267at2"/>
<dbReference type="InterPro" id="IPR013783">
    <property type="entry name" value="Ig-like_fold"/>
</dbReference>
<gene>
    <name evidence="4" type="ORF">EV194_102137</name>
</gene>
<keyword evidence="5" id="KW-1185">Reference proteome</keyword>
<dbReference type="Gene3D" id="2.60.40.10">
    <property type="entry name" value="Immunoglobulins"/>
    <property type="match status" value="1"/>
</dbReference>
<dbReference type="RefSeq" id="WP_132432452.1">
    <property type="nucleotide sequence ID" value="NZ_SLWK01000002.1"/>
</dbReference>
<dbReference type="Proteomes" id="UP000295221">
    <property type="component" value="Unassembled WGS sequence"/>
</dbReference>
<dbReference type="Pfam" id="PF07495">
    <property type="entry name" value="Y_Y_Y"/>
    <property type="match status" value="1"/>
</dbReference>
<accession>A0A4V2RWR6</accession>
<keyword evidence="2" id="KW-1133">Transmembrane helix</keyword>
<protein>
    <submittedName>
        <fullName evidence="4">YXYXY domain-containing protein</fullName>
    </submittedName>
</protein>
<keyword evidence="2" id="KW-0472">Membrane</keyword>